<dbReference type="InterPro" id="IPR015915">
    <property type="entry name" value="Kelch-typ_b-propeller"/>
</dbReference>
<dbReference type="UniPathway" id="UPA00143"/>
<dbReference type="InterPro" id="IPR006652">
    <property type="entry name" value="Kelch_1"/>
</dbReference>
<evidence type="ECO:0000256" key="9">
    <source>
        <dbReference type="ARBA" id="ARBA00023242"/>
    </source>
</evidence>
<keyword evidence="6" id="KW-0963">Cytoplasm</keyword>
<reference evidence="11 12" key="1">
    <citation type="journal article" date="2017" name="PLoS Biol.">
        <title>The sea cucumber genome provides insights into morphological evolution and visceral regeneration.</title>
        <authorList>
            <person name="Zhang X."/>
            <person name="Sun L."/>
            <person name="Yuan J."/>
            <person name="Sun Y."/>
            <person name="Gao Y."/>
            <person name="Zhang L."/>
            <person name="Li S."/>
            <person name="Dai H."/>
            <person name="Hamel J.F."/>
            <person name="Liu C."/>
            <person name="Yu Y."/>
            <person name="Liu S."/>
            <person name="Lin W."/>
            <person name="Guo K."/>
            <person name="Jin S."/>
            <person name="Xu P."/>
            <person name="Storey K.B."/>
            <person name="Huan P."/>
            <person name="Zhang T."/>
            <person name="Zhou Y."/>
            <person name="Zhang J."/>
            <person name="Lin C."/>
            <person name="Li X."/>
            <person name="Xing L."/>
            <person name="Huo D."/>
            <person name="Sun M."/>
            <person name="Wang L."/>
            <person name="Mercier A."/>
            <person name="Li F."/>
            <person name="Yang H."/>
            <person name="Xiang J."/>
        </authorList>
    </citation>
    <scope>NUCLEOTIDE SEQUENCE [LARGE SCALE GENOMIC DNA]</scope>
    <source>
        <strain evidence="11">Shaxun</strain>
        <tissue evidence="11">Muscle</tissue>
    </source>
</reference>
<dbReference type="GO" id="GO:0005634">
    <property type="term" value="C:nucleus"/>
    <property type="evidence" value="ECO:0007669"/>
    <property type="project" value="UniProtKB-SubCell"/>
</dbReference>
<dbReference type="Proteomes" id="UP000230750">
    <property type="component" value="Unassembled WGS sequence"/>
</dbReference>
<gene>
    <name evidence="11" type="ORF">BSL78_12008</name>
</gene>
<dbReference type="Pfam" id="PF00651">
    <property type="entry name" value="BTB"/>
    <property type="match status" value="1"/>
</dbReference>
<dbReference type="InterPro" id="IPR011333">
    <property type="entry name" value="SKP1/BTB/POZ_sf"/>
</dbReference>
<dbReference type="GO" id="GO:0016567">
    <property type="term" value="P:protein ubiquitination"/>
    <property type="evidence" value="ECO:0007669"/>
    <property type="project" value="UniProtKB-UniPathway"/>
</dbReference>
<dbReference type="FunFam" id="1.25.40.420:FF:000001">
    <property type="entry name" value="Kelch-like family member 12"/>
    <property type="match status" value="1"/>
</dbReference>
<evidence type="ECO:0000313" key="11">
    <source>
        <dbReference type="EMBL" id="PIK51096.1"/>
    </source>
</evidence>
<dbReference type="GO" id="GO:0005737">
    <property type="term" value="C:cytoplasm"/>
    <property type="evidence" value="ECO:0007669"/>
    <property type="project" value="UniProtKB-SubCell"/>
</dbReference>
<sequence>MAMPCVAAEVDENSQFEYRDFGASISYRSLKHPGSAFQVLSELRDKHELCDVTLVVDMVKFRAHRAVLASCSPYFRAMLTKGFKECKKERIDLKDVHPCTFSAIIDFMYTSEIRISECNVMELLPTAIMYQVNDIIEACCDFLERQLDPHNCLGYSIYAKEQGLDRLHKKACDFIFRNFCEVSHSEEFLKLPLPQLLTVLQQDKLNVWSECEVYDACKRWVKHDEKARNQCFGKLLGDGAIRAEHLTPCFLKRQLDKCEILRNDIRCKDYLSKIFQQLRLHRLSRIPPRHPLTARVIYTAGGYLRQSLKTFECYDPISNTWDTLACLPEARSGLGAATINGIFYCVGGRNNTAEANTDSNQLDCYNPLRNMWRTLNPMIESRNRVGVAVLDDMLYAVGGSQGCVLHNSAERYNVEEDKWTKVANMHSKRIGVGCTVVNRLLYAVGGFDGQHRLSSVECYHPENDEWLEVKPMKRQRSGAGVASIGNFIYAIGGYDGQNQLNSVERYDIENDIWEDLPPMNSRRSALSVDVIGEKLFALGGYDGEDFLPSVECFDPKDGKWRIITSMSSGRSGAGVAVGMEPLMLIMQALEVTETAGMLEKPEVVKNLKLFVFIDNDKR</sequence>
<comment type="pathway">
    <text evidence="3">Protein modification; protein ubiquitination.</text>
</comment>
<evidence type="ECO:0000256" key="5">
    <source>
        <dbReference type="ARBA" id="ARBA00022441"/>
    </source>
</evidence>
<evidence type="ECO:0000256" key="8">
    <source>
        <dbReference type="ARBA" id="ARBA00022786"/>
    </source>
</evidence>
<evidence type="ECO:0000256" key="2">
    <source>
        <dbReference type="ARBA" id="ARBA00004496"/>
    </source>
</evidence>
<dbReference type="Pfam" id="PF07707">
    <property type="entry name" value="BACK"/>
    <property type="match status" value="1"/>
</dbReference>
<dbReference type="SMART" id="SM00875">
    <property type="entry name" value="BACK"/>
    <property type="match status" value="1"/>
</dbReference>
<comment type="similarity">
    <text evidence="4">Belongs to the KEAP1 family.</text>
</comment>
<evidence type="ECO:0000256" key="3">
    <source>
        <dbReference type="ARBA" id="ARBA00004906"/>
    </source>
</evidence>
<feature type="domain" description="BTB" evidence="10">
    <location>
        <begin position="50"/>
        <end position="117"/>
    </location>
</feature>
<dbReference type="PIRSF" id="PIRSF037037">
    <property type="entry name" value="Kelch-like_protein_gigaxonin"/>
    <property type="match status" value="1"/>
</dbReference>
<dbReference type="STRING" id="307972.A0A2G8KSX3"/>
<dbReference type="SMART" id="SM00225">
    <property type="entry name" value="BTB"/>
    <property type="match status" value="1"/>
</dbReference>
<dbReference type="InterPro" id="IPR011705">
    <property type="entry name" value="BACK"/>
</dbReference>
<dbReference type="InterPro" id="IPR000210">
    <property type="entry name" value="BTB/POZ_dom"/>
</dbReference>
<keyword evidence="5" id="KW-0880">Kelch repeat</keyword>
<dbReference type="SUPFAM" id="SSF54695">
    <property type="entry name" value="POZ domain"/>
    <property type="match status" value="1"/>
</dbReference>
<keyword evidence="12" id="KW-1185">Reference proteome</keyword>
<protein>
    <submittedName>
        <fullName evidence="11">Putative kelch-like ECH-associated protein 1</fullName>
    </submittedName>
</protein>
<comment type="caution">
    <text evidence="11">The sequence shown here is derived from an EMBL/GenBank/DDBJ whole genome shotgun (WGS) entry which is preliminary data.</text>
</comment>
<evidence type="ECO:0000256" key="7">
    <source>
        <dbReference type="ARBA" id="ARBA00022737"/>
    </source>
</evidence>
<keyword evidence="9" id="KW-0539">Nucleus</keyword>
<proteinExistence type="inferred from homology"/>
<organism evidence="11 12">
    <name type="scientific">Stichopus japonicus</name>
    <name type="common">Sea cucumber</name>
    <dbReference type="NCBI Taxonomy" id="307972"/>
    <lineage>
        <taxon>Eukaryota</taxon>
        <taxon>Metazoa</taxon>
        <taxon>Echinodermata</taxon>
        <taxon>Eleutherozoa</taxon>
        <taxon>Echinozoa</taxon>
        <taxon>Holothuroidea</taxon>
        <taxon>Aspidochirotacea</taxon>
        <taxon>Aspidochirotida</taxon>
        <taxon>Stichopodidae</taxon>
        <taxon>Apostichopus</taxon>
    </lineage>
</organism>
<dbReference type="InterPro" id="IPR017096">
    <property type="entry name" value="BTB-kelch_protein"/>
</dbReference>
<dbReference type="Gene3D" id="3.30.710.10">
    <property type="entry name" value="Potassium Channel Kv1.1, Chain A"/>
    <property type="match status" value="1"/>
</dbReference>
<dbReference type="EMBL" id="MRZV01000390">
    <property type="protein sequence ID" value="PIK51096.1"/>
    <property type="molecule type" value="Genomic_DNA"/>
</dbReference>
<dbReference type="PANTHER" id="PTHR24412">
    <property type="entry name" value="KELCH PROTEIN"/>
    <property type="match status" value="1"/>
</dbReference>
<dbReference type="Pfam" id="PF01344">
    <property type="entry name" value="Kelch_1"/>
    <property type="match status" value="6"/>
</dbReference>
<dbReference type="SMART" id="SM00612">
    <property type="entry name" value="Kelch"/>
    <property type="match status" value="6"/>
</dbReference>
<evidence type="ECO:0000256" key="1">
    <source>
        <dbReference type="ARBA" id="ARBA00004123"/>
    </source>
</evidence>
<dbReference type="PROSITE" id="PS50097">
    <property type="entry name" value="BTB"/>
    <property type="match status" value="1"/>
</dbReference>
<dbReference type="FunFam" id="3.30.710.10:FF:000001">
    <property type="entry name" value="Kelch-like family member 20"/>
    <property type="match status" value="1"/>
</dbReference>
<name>A0A2G8KSX3_STIJA</name>
<evidence type="ECO:0000256" key="6">
    <source>
        <dbReference type="ARBA" id="ARBA00022490"/>
    </source>
</evidence>
<dbReference type="OrthoDB" id="45365at2759"/>
<dbReference type="SUPFAM" id="SSF117281">
    <property type="entry name" value="Kelch motif"/>
    <property type="match status" value="1"/>
</dbReference>
<dbReference type="Gene3D" id="1.25.40.420">
    <property type="match status" value="1"/>
</dbReference>
<keyword evidence="8" id="KW-0833">Ubl conjugation pathway</keyword>
<dbReference type="FunFam" id="2.120.10.80:FF:000024">
    <property type="entry name" value="Kelch-like ECH-associated protein 1"/>
    <property type="match status" value="1"/>
</dbReference>
<comment type="subcellular location">
    <subcellularLocation>
        <location evidence="2">Cytoplasm</location>
    </subcellularLocation>
    <subcellularLocation>
        <location evidence="1">Nucleus</location>
    </subcellularLocation>
</comment>
<dbReference type="AlphaFoldDB" id="A0A2G8KSX3"/>
<evidence type="ECO:0000256" key="4">
    <source>
        <dbReference type="ARBA" id="ARBA00005288"/>
    </source>
</evidence>
<dbReference type="Gene3D" id="2.120.10.80">
    <property type="entry name" value="Kelch-type beta propeller"/>
    <property type="match status" value="1"/>
</dbReference>
<dbReference type="PANTHER" id="PTHR24412:SF401">
    <property type="entry name" value="FI11917P"/>
    <property type="match status" value="1"/>
</dbReference>
<evidence type="ECO:0000313" key="12">
    <source>
        <dbReference type="Proteomes" id="UP000230750"/>
    </source>
</evidence>
<evidence type="ECO:0000259" key="10">
    <source>
        <dbReference type="PROSITE" id="PS50097"/>
    </source>
</evidence>
<accession>A0A2G8KSX3</accession>
<keyword evidence="7" id="KW-0677">Repeat</keyword>